<sequence length="247" mass="28406">MLQDLKCSFEDQYSTSEVAKLYDEGFSTSDIMCPQELHQELTSLLKLQTVSEEEIRLYVTQLGPEPVRNAPPNYIDVPYFWYSEAEQVPNLVACARRDIFSTVQSADAERSFSLFNLVLSLVSDRRRSLRPTLTHREHGQISMCHWFEDRHQDSDPPSPRRKWRRILAEVTPGPQPQRGPPNAAVASDSSCEPRGGPSKRNQIQISRWNANGMASRKEVLAQFLKEKQVDICFQETHLRNGLRFSLR</sequence>
<dbReference type="InterPro" id="IPR012337">
    <property type="entry name" value="RNaseH-like_sf"/>
</dbReference>
<proteinExistence type="predicted"/>
<evidence type="ECO:0000256" key="1">
    <source>
        <dbReference type="SAM" id="MobiDB-lite"/>
    </source>
</evidence>
<evidence type="ECO:0000313" key="2">
    <source>
        <dbReference type="EMBL" id="KAK3781946.1"/>
    </source>
</evidence>
<gene>
    <name evidence="2" type="ORF">RRG08_003343</name>
</gene>
<name>A0AAE1A7K8_9GAST</name>
<dbReference type="SUPFAM" id="SSF53098">
    <property type="entry name" value="Ribonuclease H-like"/>
    <property type="match status" value="1"/>
</dbReference>
<dbReference type="Proteomes" id="UP001283361">
    <property type="component" value="Unassembled WGS sequence"/>
</dbReference>
<comment type="caution">
    <text evidence="2">The sequence shown here is derived from an EMBL/GenBank/DDBJ whole genome shotgun (WGS) entry which is preliminary data.</text>
</comment>
<accession>A0AAE1A7K8</accession>
<reference evidence="2" key="1">
    <citation type="journal article" date="2023" name="G3 (Bethesda)">
        <title>A reference genome for the long-term kleptoplast-retaining sea slug Elysia crispata morphotype clarki.</title>
        <authorList>
            <person name="Eastman K.E."/>
            <person name="Pendleton A.L."/>
            <person name="Shaikh M.A."/>
            <person name="Suttiyut T."/>
            <person name="Ogas R."/>
            <person name="Tomko P."/>
            <person name="Gavelis G."/>
            <person name="Widhalm J.R."/>
            <person name="Wisecaver J.H."/>
        </authorList>
    </citation>
    <scope>NUCLEOTIDE SEQUENCE</scope>
    <source>
        <strain evidence="2">ECLA1</strain>
    </source>
</reference>
<organism evidence="2 3">
    <name type="scientific">Elysia crispata</name>
    <name type="common">lettuce slug</name>
    <dbReference type="NCBI Taxonomy" id="231223"/>
    <lineage>
        <taxon>Eukaryota</taxon>
        <taxon>Metazoa</taxon>
        <taxon>Spiralia</taxon>
        <taxon>Lophotrochozoa</taxon>
        <taxon>Mollusca</taxon>
        <taxon>Gastropoda</taxon>
        <taxon>Heterobranchia</taxon>
        <taxon>Euthyneura</taxon>
        <taxon>Panpulmonata</taxon>
        <taxon>Sacoglossa</taxon>
        <taxon>Placobranchoidea</taxon>
        <taxon>Plakobranchidae</taxon>
        <taxon>Elysia</taxon>
    </lineage>
</organism>
<evidence type="ECO:0000313" key="3">
    <source>
        <dbReference type="Proteomes" id="UP001283361"/>
    </source>
</evidence>
<keyword evidence="3" id="KW-1185">Reference proteome</keyword>
<dbReference type="EMBL" id="JAWDGP010002567">
    <property type="protein sequence ID" value="KAK3781946.1"/>
    <property type="molecule type" value="Genomic_DNA"/>
</dbReference>
<protein>
    <submittedName>
        <fullName evidence="2">Uncharacterized protein</fullName>
    </submittedName>
</protein>
<feature type="region of interest" description="Disordered" evidence="1">
    <location>
        <begin position="171"/>
        <end position="202"/>
    </location>
</feature>
<dbReference type="AlphaFoldDB" id="A0AAE1A7K8"/>